<dbReference type="EMBL" id="WUBL01000002">
    <property type="protein sequence ID" value="KAF2973161.1"/>
    <property type="molecule type" value="Genomic_DNA"/>
</dbReference>
<evidence type="ECO:0000256" key="3">
    <source>
        <dbReference type="ARBA" id="ARBA00022630"/>
    </source>
</evidence>
<keyword evidence="5" id="KW-0560">Oxidoreductase</keyword>
<dbReference type="Pfam" id="PF01494">
    <property type="entry name" value="FAD_binding_3"/>
    <property type="match status" value="1"/>
</dbReference>
<proteinExistence type="predicted"/>
<gene>
    <name evidence="8" type="ORF">GQX73_g290</name>
</gene>
<organism evidence="8 9">
    <name type="scientific">Xylaria multiplex</name>
    <dbReference type="NCBI Taxonomy" id="323545"/>
    <lineage>
        <taxon>Eukaryota</taxon>
        <taxon>Fungi</taxon>
        <taxon>Dikarya</taxon>
        <taxon>Ascomycota</taxon>
        <taxon>Pezizomycotina</taxon>
        <taxon>Sordariomycetes</taxon>
        <taxon>Xylariomycetidae</taxon>
        <taxon>Xylariales</taxon>
        <taxon>Xylariaceae</taxon>
        <taxon>Xylaria</taxon>
    </lineage>
</organism>
<dbReference type="Proteomes" id="UP000481858">
    <property type="component" value="Unassembled WGS sequence"/>
</dbReference>
<accession>A0A7C8IV95</accession>
<dbReference type="Pfam" id="PF13450">
    <property type="entry name" value="NAD_binding_8"/>
    <property type="match status" value="1"/>
</dbReference>
<evidence type="ECO:0000256" key="1">
    <source>
        <dbReference type="ARBA" id="ARBA00001974"/>
    </source>
</evidence>
<comment type="cofactor">
    <cofactor evidence="1">
        <name>FAD</name>
        <dbReference type="ChEBI" id="CHEBI:57692"/>
    </cofactor>
</comment>
<dbReference type="Gene3D" id="3.50.50.60">
    <property type="entry name" value="FAD/NAD(P)-binding domain"/>
    <property type="match status" value="1"/>
</dbReference>
<dbReference type="InterPro" id="IPR036188">
    <property type="entry name" value="FAD/NAD-bd_sf"/>
</dbReference>
<evidence type="ECO:0000256" key="2">
    <source>
        <dbReference type="ARBA" id="ARBA00005179"/>
    </source>
</evidence>
<dbReference type="InParanoid" id="A0A7C8IV95"/>
<name>A0A7C8IV95_9PEZI</name>
<evidence type="ECO:0000256" key="6">
    <source>
        <dbReference type="ARBA" id="ARBA00023033"/>
    </source>
</evidence>
<reference evidence="8 9" key="1">
    <citation type="submission" date="2019-12" db="EMBL/GenBank/DDBJ databases">
        <title>Draft genome sequence of the ascomycete Xylaria multiplex DSM 110363.</title>
        <authorList>
            <person name="Buettner E."/>
            <person name="Kellner H."/>
        </authorList>
    </citation>
    <scope>NUCLEOTIDE SEQUENCE [LARGE SCALE GENOMIC DNA]</scope>
    <source>
        <strain evidence="8 9">DSM 110363</strain>
    </source>
</reference>
<dbReference type="AlphaFoldDB" id="A0A7C8IV95"/>
<feature type="domain" description="FAD-binding" evidence="7">
    <location>
        <begin position="307"/>
        <end position="345"/>
    </location>
</feature>
<dbReference type="PANTHER" id="PTHR47178:SF5">
    <property type="entry name" value="FAD-BINDING DOMAIN-CONTAINING PROTEIN"/>
    <property type="match status" value="1"/>
</dbReference>
<evidence type="ECO:0000313" key="8">
    <source>
        <dbReference type="EMBL" id="KAF2973161.1"/>
    </source>
</evidence>
<protein>
    <recommendedName>
        <fullName evidence="7">FAD-binding domain-containing protein</fullName>
    </recommendedName>
</protein>
<keyword evidence="9" id="KW-1185">Reference proteome</keyword>
<dbReference type="PANTHER" id="PTHR47178">
    <property type="entry name" value="MONOOXYGENASE, FAD-BINDING"/>
    <property type="match status" value="1"/>
</dbReference>
<dbReference type="SUPFAM" id="SSF51905">
    <property type="entry name" value="FAD/NAD(P)-binding domain"/>
    <property type="match status" value="1"/>
</dbReference>
<evidence type="ECO:0000259" key="7">
    <source>
        <dbReference type="Pfam" id="PF01494"/>
    </source>
</evidence>
<dbReference type="PRINTS" id="PR00420">
    <property type="entry name" value="RNGMNOXGNASE"/>
</dbReference>
<comment type="caution">
    <text evidence="8">The sequence shown here is derived from an EMBL/GenBank/DDBJ whole genome shotgun (WGS) entry which is preliminary data.</text>
</comment>
<evidence type="ECO:0000256" key="4">
    <source>
        <dbReference type="ARBA" id="ARBA00022827"/>
    </source>
</evidence>
<dbReference type="OrthoDB" id="655030at2759"/>
<sequence length="392" mass="43968">MAQQLPVLIVGAGVAGLTLAQGLRLRSVAFRLFERHPRSHISQGHRFRISKEGQSALNSVLSPQLQSMLRDTAAEKYYFEPRYVEASKLSYPVLTPVNPDGIPLDRAWIRQLLSLNLDDAIEYEKDFDSYEITDGRVSVKFTDGSIVHGQILVGADGIRSRVRKQLQPDRKLLNLERWIMWGRTPLTAALKGDLPPDLLTWCMYLDHEANVQAVVEPMVWSKSVSQASGHKLPDFHDYVYWCLCAAPHQYAESLPKTLEEKGQYLRKMSQAWHPDLRLLFDSAALEQSACIPVISSKPHIEIQSVGQTGRVTLIGDAAHSMSPMGGSGADTAIRNAADLARTIAEEGVTRDTLAGFESRMGERAKEKVEHSFRGGQKFWRGKEWTEYNEIDV</sequence>
<dbReference type="GO" id="GO:0004497">
    <property type="term" value="F:monooxygenase activity"/>
    <property type="evidence" value="ECO:0007669"/>
    <property type="project" value="UniProtKB-KW"/>
</dbReference>
<dbReference type="GO" id="GO:0071949">
    <property type="term" value="F:FAD binding"/>
    <property type="evidence" value="ECO:0007669"/>
    <property type="project" value="InterPro"/>
</dbReference>
<keyword evidence="3" id="KW-0285">Flavoprotein</keyword>
<dbReference type="InterPro" id="IPR002938">
    <property type="entry name" value="FAD-bd"/>
</dbReference>
<evidence type="ECO:0000313" key="9">
    <source>
        <dbReference type="Proteomes" id="UP000481858"/>
    </source>
</evidence>
<comment type="pathway">
    <text evidence="2">Secondary metabolite biosynthesis.</text>
</comment>
<keyword evidence="4" id="KW-0274">FAD</keyword>
<evidence type="ECO:0000256" key="5">
    <source>
        <dbReference type="ARBA" id="ARBA00023002"/>
    </source>
</evidence>
<keyword evidence="6" id="KW-0503">Monooxygenase</keyword>